<name>A0AAN7GZM7_9MYRT</name>
<comment type="caution">
    <text evidence="1">The sequence shown here is derived from an EMBL/GenBank/DDBJ whole genome shotgun (WGS) entry which is preliminary data.</text>
</comment>
<gene>
    <name evidence="1" type="ORF">SAY87_014125</name>
</gene>
<dbReference type="InterPro" id="IPR027408">
    <property type="entry name" value="PNPase/RNase_PH_dom_sf"/>
</dbReference>
<dbReference type="InterPro" id="IPR020568">
    <property type="entry name" value="Ribosomal_Su5_D2-typ_SF"/>
</dbReference>
<dbReference type="EMBL" id="JAXIOK010000019">
    <property type="protein sequence ID" value="KAK4747539.1"/>
    <property type="molecule type" value="Genomic_DNA"/>
</dbReference>
<dbReference type="AlphaFoldDB" id="A0AAN7GZM7"/>
<accession>A0AAN7GZM7</accession>
<keyword evidence="2" id="KW-1185">Reference proteome</keyword>
<dbReference type="Proteomes" id="UP001345219">
    <property type="component" value="Chromosome 12"/>
</dbReference>
<organism evidence="1 2">
    <name type="scientific">Trapa incisa</name>
    <dbReference type="NCBI Taxonomy" id="236973"/>
    <lineage>
        <taxon>Eukaryota</taxon>
        <taxon>Viridiplantae</taxon>
        <taxon>Streptophyta</taxon>
        <taxon>Embryophyta</taxon>
        <taxon>Tracheophyta</taxon>
        <taxon>Spermatophyta</taxon>
        <taxon>Magnoliopsida</taxon>
        <taxon>eudicotyledons</taxon>
        <taxon>Gunneridae</taxon>
        <taxon>Pentapetalae</taxon>
        <taxon>rosids</taxon>
        <taxon>malvids</taxon>
        <taxon>Myrtales</taxon>
        <taxon>Lythraceae</taxon>
        <taxon>Trapa</taxon>
    </lineage>
</organism>
<reference evidence="1 2" key="1">
    <citation type="journal article" date="2023" name="Hortic Res">
        <title>Pangenome of water caltrop reveals structural variations and asymmetric subgenome divergence after allopolyploidization.</title>
        <authorList>
            <person name="Zhang X."/>
            <person name="Chen Y."/>
            <person name="Wang L."/>
            <person name="Yuan Y."/>
            <person name="Fang M."/>
            <person name="Shi L."/>
            <person name="Lu R."/>
            <person name="Comes H.P."/>
            <person name="Ma Y."/>
            <person name="Chen Y."/>
            <person name="Huang G."/>
            <person name="Zhou Y."/>
            <person name="Zheng Z."/>
            <person name="Qiu Y."/>
        </authorList>
    </citation>
    <scope>NUCLEOTIDE SEQUENCE [LARGE SCALE GENOMIC DNA]</scope>
    <source>
        <tissue evidence="1">Roots</tissue>
    </source>
</reference>
<dbReference type="SUPFAM" id="SSF54211">
    <property type="entry name" value="Ribosomal protein S5 domain 2-like"/>
    <property type="match status" value="1"/>
</dbReference>
<sequence length="124" mass="14144">MWNHCVLAGRFIWAVRVDLHILDNGVRHFSNYRVRVPGGCLHCKRMWQLLEALSYVQTTPLSGVQGWSRGWRTRGMSVNVKKFIEAALLLGLRNDGRNLYDYRKLTIKFGRNLVDSASIAALAA</sequence>
<dbReference type="Gene3D" id="3.30.230.70">
    <property type="entry name" value="GHMP Kinase, N-terminal domain"/>
    <property type="match status" value="1"/>
</dbReference>
<protein>
    <submittedName>
        <fullName evidence="1">Uncharacterized protein</fullName>
    </submittedName>
</protein>
<evidence type="ECO:0000313" key="1">
    <source>
        <dbReference type="EMBL" id="KAK4747539.1"/>
    </source>
</evidence>
<evidence type="ECO:0000313" key="2">
    <source>
        <dbReference type="Proteomes" id="UP001345219"/>
    </source>
</evidence>
<proteinExistence type="predicted"/>